<reference evidence="1 2" key="1">
    <citation type="submission" date="2023-08" db="EMBL/GenBank/DDBJ databases">
        <authorList>
            <person name="Du S."/>
            <person name="Wu Z."/>
            <person name="Wu Y."/>
            <person name="Yang M."/>
            <person name="Shao J."/>
            <person name="Liu H."/>
            <person name="Zhao Y."/>
            <person name="Zhang Z."/>
        </authorList>
    </citation>
    <scope>NUCLEOTIDE SEQUENCE [LARGE SCALE GENOMIC DNA]</scope>
</reference>
<evidence type="ECO:0000313" key="1">
    <source>
        <dbReference type="EMBL" id="WMM95222.1"/>
    </source>
</evidence>
<proteinExistence type="predicted"/>
<keyword evidence="2" id="KW-1185">Reference proteome</keyword>
<sequence>MDTPDIVDRPAHYTQFDIEPIEFIMRNSLPFHTGNIIKYSLRAGSKIYDGMDPVESEVTDLKKVMRYAQMRINQLRGDSIL</sequence>
<name>A0AAX3ZVN3_9CAUD</name>
<dbReference type="InterPro" id="IPR021739">
    <property type="entry name" value="SaV-like"/>
</dbReference>
<evidence type="ECO:0000313" key="2">
    <source>
        <dbReference type="Proteomes" id="UP001301566"/>
    </source>
</evidence>
<dbReference type="Pfam" id="PF11753">
    <property type="entry name" value="DUF3310"/>
    <property type="match status" value="1"/>
</dbReference>
<accession>A0AAX3ZVN3</accession>
<gene>
    <name evidence="1" type="ORF">CRP114_gp23</name>
</gene>
<dbReference type="Proteomes" id="UP001301566">
    <property type="component" value="Segment"/>
</dbReference>
<dbReference type="EMBL" id="OR420740">
    <property type="protein sequence ID" value="WMM95222.1"/>
    <property type="molecule type" value="Genomic_DNA"/>
</dbReference>
<organism evidence="1 2">
    <name type="scientific">Roseobacter phage CRP-114</name>
    <dbReference type="NCBI Taxonomy" id="3072842"/>
    <lineage>
        <taxon>Viruses</taxon>
        <taxon>Duplodnaviria</taxon>
        <taxon>Heunggongvirae</taxon>
        <taxon>Uroviricota</taxon>
        <taxon>Caudoviricetes</taxon>
        <taxon>Autographivirales</taxon>
        <taxon>Autographivirales incertae sedis</taxon>
        <taxon>Dynamenevirus</taxon>
        <taxon>Dynamenevirus CRP114</taxon>
    </lineage>
</organism>
<protein>
    <submittedName>
        <fullName evidence="1">Uncharacterized protein</fullName>
    </submittedName>
</protein>